<protein>
    <submittedName>
        <fullName evidence="2">Uncharacterized protein</fullName>
    </submittedName>
</protein>
<feature type="compositionally biased region" description="Basic and acidic residues" evidence="1">
    <location>
        <begin position="202"/>
        <end position="225"/>
    </location>
</feature>
<evidence type="ECO:0000313" key="2">
    <source>
        <dbReference type="EMBL" id="CAB0045062.1"/>
    </source>
</evidence>
<accession>A0A6H5J6D9</accession>
<feature type="region of interest" description="Disordered" evidence="1">
    <location>
        <begin position="88"/>
        <end position="117"/>
    </location>
</feature>
<name>A0A6H5J6D9_9HYME</name>
<organism evidence="2 3">
    <name type="scientific">Trichogramma brassicae</name>
    <dbReference type="NCBI Taxonomy" id="86971"/>
    <lineage>
        <taxon>Eukaryota</taxon>
        <taxon>Metazoa</taxon>
        <taxon>Ecdysozoa</taxon>
        <taxon>Arthropoda</taxon>
        <taxon>Hexapoda</taxon>
        <taxon>Insecta</taxon>
        <taxon>Pterygota</taxon>
        <taxon>Neoptera</taxon>
        <taxon>Endopterygota</taxon>
        <taxon>Hymenoptera</taxon>
        <taxon>Apocrita</taxon>
        <taxon>Proctotrupomorpha</taxon>
        <taxon>Chalcidoidea</taxon>
        <taxon>Trichogrammatidae</taxon>
        <taxon>Trichogramma</taxon>
    </lineage>
</organism>
<keyword evidence="3" id="KW-1185">Reference proteome</keyword>
<evidence type="ECO:0000256" key="1">
    <source>
        <dbReference type="SAM" id="MobiDB-lite"/>
    </source>
</evidence>
<gene>
    <name evidence="2" type="ORF">TBRA_LOCUS16613</name>
</gene>
<proteinExistence type="predicted"/>
<dbReference type="AlphaFoldDB" id="A0A6H5J6D9"/>
<reference evidence="2 3" key="1">
    <citation type="submission" date="2020-02" db="EMBL/GenBank/DDBJ databases">
        <authorList>
            <person name="Ferguson B K."/>
        </authorList>
    </citation>
    <scope>NUCLEOTIDE SEQUENCE [LARGE SCALE GENOMIC DNA]</scope>
</reference>
<feature type="region of interest" description="Disordered" evidence="1">
    <location>
        <begin position="183"/>
        <end position="235"/>
    </location>
</feature>
<sequence>MLDAGVTRPGSDDASTTKAIVAITAAGTKTTPNHINQMPRIKHARCNIPLDTGSDLNLLNISRVSENALIDTQKLYTLYGISGRHCRRQQGQDEHHPSAARTCISSTSRRRQLPDKLRRYPGDGFLREQQAVLRFQENEHHKLKKALYPACRYNVAESSAPFAPGMPSSPTWARGRRPCNATMCNPGSSSLEPRRPSTPSRRILERHPRQIYDAKKAEKGEERQPRPSNTRARWPLFRPNHSTRLKWYSKTLSLSPLSRRGASRAKRHLSASDKSRLYSQYLPKLSVTSFSYLFVMSRPSCGPFCNSSLRWPANAWRPNVSSAAEGRVSAPQLQNGLWAIKFRFFDRRPRVPQQASRKCLCAEFVRQVSSFSTDNH</sequence>
<dbReference type="EMBL" id="CADCXV010001524">
    <property type="protein sequence ID" value="CAB0045062.1"/>
    <property type="molecule type" value="Genomic_DNA"/>
</dbReference>
<evidence type="ECO:0000313" key="3">
    <source>
        <dbReference type="Proteomes" id="UP000479190"/>
    </source>
</evidence>
<dbReference type="Proteomes" id="UP000479190">
    <property type="component" value="Unassembled WGS sequence"/>
</dbReference>